<sequence>MRVGYLGPAGTFSEQAMEQSLDLAATEGEVETIALPTVHEVVCAVESGLVDRAIAPIENSVEGGINQVIDALVHDAPDVQVIAEYVLEVEHCLIAREATSLSDVVAVCSHPQALAQCASFLRRELPNAELRPTSSTAEAVQLVLESEQPIAALASHAAAQQSGVVVLRDSVADHEVLATRFIWLSRQPSAEPKPGEPGKSAILFSGAGDNSPGWLLDCLSEFATRSINLTRIESRPARLELGRYIFLIDIDGRVDVPGAAADALAGLSEHCQQVRVLGSYAV</sequence>
<keyword evidence="3" id="KW-0028">Amino-acid biosynthesis</keyword>
<reference evidence="10" key="1">
    <citation type="submission" date="2020-05" db="EMBL/GenBank/DDBJ databases">
        <authorList>
            <person name="Chiriac C."/>
            <person name="Salcher M."/>
            <person name="Ghai R."/>
            <person name="Kavagutti S V."/>
        </authorList>
    </citation>
    <scope>NUCLEOTIDE SEQUENCE</scope>
</reference>
<comment type="pathway">
    <text evidence="1">Amino-acid biosynthesis; L-phenylalanine biosynthesis; phenylpyruvate from prephenate: step 1/1.</text>
</comment>
<proteinExistence type="predicted"/>
<dbReference type="NCBIfam" id="NF008865">
    <property type="entry name" value="PRK11898.1"/>
    <property type="match status" value="1"/>
</dbReference>
<dbReference type="InterPro" id="IPR045865">
    <property type="entry name" value="ACT-like_dom_sf"/>
</dbReference>
<feature type="domain" description="ACT" evidence="8">
    <location>
        <begin position="203"/>
        <end position="281"/>
    </location>
</feature>
<dbReference type="CDD" id="cd04905">
    <property type="entry name" value="ACT_CM-PDT"/>
    <property type="match status" value="1"/>
</dbReference>
<dbReference type="PIRSF" id="PIRSF001500">
    <property type="entry name" value="Chor_mut_pdt_Ppr"/>
    <property type="match status" value="1"/>
</dbReference>
<evidence type="ECO:0000259" key="8">
    <source>
        <dbReference type="PROSITE" id="PS51671"/>
    </source>
</evidence>
<evidence type="ECO:0000313" key="9">
    <source>
        <dbReference type="EMBL" id="CAB4338490.1"/>
    </source>
</evidence>
<dbReference type="PANTHER" id="PTHR21022:SF19">
    <property type="entry name" value="PREPHENATE DEHYDRATASE-RELATED"/>
    <property type="match status" value="1"/>
</dbReference>
<dbReference type="EMBL" id="CAESAO010000019">
    <property type="protein sequence ID" value="CAB4338490.1"/>
    <property type="molecule type" value="Genomic_DNA"/>
</dbReference>
<evidence type="ECO:0000256" key="2">
    <source>
        <dbReference type="ARBA" id="ARBA00013147"/>
    </source>
</evidence>
<keyword evidence="4" id="KW-0057">Aromatic amino acid biosynthesis</keyword>
<dbReference type="EMBL" id="CAFBPX010000043">
    <property type="protein sequence ID" value="CAB5031329.1"/>
    <property type="molecule type" value="Genomic_DNA"/>
</dbReference>
<dbReference type="InterPro" id="IPR002912">
    <property type="entry name" value="ACT_dom"/>
</dbReference>
<dbReference type="PROSITE" id="PS00858">
    <property type="entry name" value="PREPHENATE_DEHYDR_2"/>
    <property type="match status" value="1"/>
</dbReference>
<evidence type="ECO:0000256" key="6">
    <source>
        <dbReference type="ARBA" id="ARBA00023239"/>
    </source>
</evidence>
<dbReference type="PROSITE" id="PS51671">
    <property type="entry name" value="ACT"/>
    <property type="match status" value="1"/>
</dbReference>
<dbReference type="InterPro" id="IPR018528">
    <property type="entry name" value="Preph_deHydtase_CS"/>
</dbReference>
<dbReference type="PANTHER" id="PTHR21022">
    <property type="entry name" value="PREPHENATE DEHYDRATASE P PROTEIN"/>
    <property type="match status" value="1"/>
</dbReference>
<dbReference type="Pfam" id="PF00800">
    <property type="entry name" value="PDT"/>
    <property type="match status" value="1"/>
</dbReference>
<keyword evidence="6" id="KW-0456">Lyase</keyword>
<dbReference type="EC" id="4.2.1.51" evidence="2"/>
<dbReference type="PROSITE" id="PS51171">
    <property type="entry name" value="PREPHENATE_DEHYDR_3"/>
    <property type="match status" value="1"/>
</dbReference>
<evidence type="ECO:0000259" key="7">
    <source>
        <dbReference type="PROSITE" id="PS51171"/>
    </source>
</evidence>
<evidence type="ECO:0000256" key="3">
    <source>
        <dbReference type="ARBA" id="ARBA00022605"/>
    </source>
</evidence>
<dbReference type="UniPathway" id="UPA00121">
    <property type="reaction ID" value="UER00345"/>
</dbReference>
<dbReference type="Gene3D" id="3.30.70.260">
    <property type="match status" value="1"/>
</dbReference>
<feature type="domain" description="Prephenate dehydratase" evidence="7">
    <location>
        <begin position="2"/>
        <end position="186"/>
    </location>
</feature>
<organism evidence="10">
    <name type="scientific">freshwater metagenome</name>
    <dbReference type="NCBI Taxonomy" id="449393"/>
    <lineage>
        <taxon>unclassified sequences</taxon>
        <taxon>metagenomes</taxon>
        <taxon>ecological metagenomes</taxon>
    </lineage>
</organism>
<dbReference type="GO" id="GO:0004664">
    <property type="term" value="F:prephenate dehydratase activity"/>
    <property type="evidence" value="ECO:0007669"/>
    <property type="project" value="UniProtKB-EC"/>
</dbReference>
<name>A0A6J7RR69_9ZZZZ</name>
<evidence type="ECO:0000256" key="4">
    <source>
        <dbReference type="ARBA" id="ARBA00023141"/>
    </source>
</evidence>
<dbReference type="InterPro" id="IPR008242">
    <property type="entry name" value="Chor_mutase/pphenate_deHydtase"/>
</dbReference>
<dbReference type="GO" id="GO:0009094">
    <property type="term" value="P:L-phenylalanine biosynthetic process"/>
    <property type="evidence" value="ECO:0007669"/>
    <property type="project" value="UniProtKB-UniPathway"/>
</dbReference>
<dbReference type="Gene3D" id="3.40.190.10">
    <property type="entry name" value="Periplasmic binding protein-like II"/>
    <property type="match status" value="2"/>
</dbReference>
<dbReference type="AlphaFoldDB" id="A0A6J7RR69"/>
<accession>A0A6J7RR69</accession>
<evidence type="ECO:0000313" key="10">
    <source>
        <dbReference type="EMBL" id="CAB5031329.1"/>
    </source>
</evidence>
<gene>
    <name evidence="9" type="ORF">UFOPK3522_00379</name>
    <name evidence="10" type="ORF">UFOPK4175_00356</name>
</gene>
<evidence type="ECO:0000256" key="5">
    <source>
        <dbReference type="ARBA" id="ARBA00023222"/>
    </source>
</evidence>
<dbReference type="SUPFAM" id="SSF53850">
    <property type="entry name" value="Periplasmic binding protein-like II"/>
    <property type="match status" value="1"/>
</dbReference>
<keyword evidence="5" id="KW-0584">Phenylalanine biosynthesis</keyword>
<evidence type="ECO:0000256" key="1">
    <source>
        <dbReference type="ARBA" id="ARBA00004741"/>
    </source>
</evidence>
<dbReference type="SUPFAM" id="SSF55021">
    <property type="entry name" value="ACT-like"/>
    <property type="match status" value="1"/>
</dbReference>
<dbReference type="InterPro" id="IPR001086">
    <property type="entry name" value="Preph_deHydtase"/>
</dbReference>
<protein>
    <recommendedName>
        <fullName evidence="2">prephenate dehydratase</fullName>
        <ecNumber evidence="2">4.2.1.51</ecNumber>
    </recommendedName>
</protein>
<dbReference type="GO" id="GO:0005737">
    <property type="term" value="C:cytoplasm"/>
    <property type="evidence" value="ECO:0007669"/>
    <property type="project" value="TreeGrafter"/>
</dbReference>